<evidence type="ECO:0000313" key="3">
    <source>
        <dbReference type="Proteomes" id="UP001597112"/>
    </source>
</evidence>
<dbReference type="EMBL" id="JBHTKA010000001">
    <property type="protein sequence ID" value="MFD0998682.1"/>
    <property type="molecule type" value="Genomic_DNA"/>
</dbReference>
<keyword evidence="1" id="KW-0812">Transmembrane</keyword>
<reference evidence="3" key="1">
    <citation type="journal article" date="2019" name="Int. J. Syst. Evol. Microbiol.">
        <title>The Global Catalogue of Microorganisms (GCM) 10K type strain sequencing project: providing services to taxonomists for standard genome sequencing and annotation.</title>
        <authorList>
            <consortium name="The Broad Institute Genomics Platform"/>
            <consortium name="The Broad Institute Genome Sequencing Center for Infectious Disease"/>
            <person name="Wu L."/>
            <person name="Ma J."/>
        </authorList>
    </citation>
    <scope>NUCLEOTIDE SEQUENCE [LARGE SCALE GENOMIC DNA]</scope>
    <source>
        <strain evidence="3">CCUG 58938</strain>
    </source>
</reference>
<dbReference type="Proteomes" id="UP001597112">
    <property type="component" value="Unassembled WGS sequence"/>
</dbReference>
<dbReference type="RefSeq" id="WP_377575775.1">
    <property type="nucleotide sequence ID" value="NZ_JBHTKA010000001.1"/>
</dbReference>
<keyword evidence="1" id="KW-1133">Transmembrane helix</keyword>
<evidence type="ECO:0000256" key="1">
    <source>
        <dbReference type="SAM" id="Phobius"/>
    </source>
</evidence>
<keyword evidence="3" id="KW-1185">Reference proteome</keyword>
<proteinExistence type="predicted"/>
<feature type="transmembrane region" description="Helical" evidence="1">
    <location>
        <begin position="200"/>
        <end position="220"/>
    </location>
</feature>
<gene>
    <name evidence="2" type="ORF">ACFQ21_05160</name>
</gene>
<comment type="caution">
    <text evidence="2">The sequence shown here is derived from an EMBL/GenBank/DDBJ whole genome shotgun (WGS) entry which is preliminary data.</text>
</comment>
<sequence>MLSRIKAILNSQAYEVYVKPYQLNIVGLRSKNTNANSFDDEIHVFYRTEKGDWNYRSYKATTDPGTFWLNNPSYSQGTAILAQGQYKDAYAIGLHRGKYEALRQVKPVTVIRDYNRDSLLDFNNGTEETGIFGINIHRAESNGTTKYIDKYSAGCQVFQNAGDFNQFMDLCERHKSLYGNSFTYTLIDFRAVRRITWKRVIAASAAAAAITLGFVISDLYND</sequence>
<name>A0ABW3K113_9BACT</name>
<evidence type="ECO:0000313" key="2">
    <source>
        <dbReference type="EMBL" id="MFD0998682.1"/>
    </source>
</evidence>
<organism evidence="2 3">
    <name type="scientific">Ohtaekwangia kribbensis</name>
    <dbReference type="NCBI Taxonomy" id="688913"/>
    <lineage>
        <taxon>Bacteria</taxon>
        <taxon>Pseudomonadati</taxon>
        <taxon>Bacteroidota</taxon>
        <taxon>Cytophagia</taxon>
        <taxon>Cytophagales</taxon>
        <taxon>Fulvivirgaceae</taxon>
        <taxon>Ohtaekwangia</taxon>
    </lineage>
</organism>
<protein>
    <submittedName>
        <fullName evidence="2">Uncharacterized protein</fullName>
    </submittedName>
</protein>
<accession>A0ABW3K113</accession>
<keyword evidence="1" id="KW-0472">Membrane</keyword>